<evidence type="ECO:0000313" key="1">
    <source>
        <dbReference type="EMBL" id="TQE88675.1"/>
    </source>
</evidence>
<organism evidence="1 2">
    <name type="scientific">Ureibacillus terrenus</name>
    <dbReference type="NCBI Taxonomy" id="118246"/>
    <lineage>
        <taxon>Bacteria</taxon>
        <taxon>Bacillati</taxon>
        <taxon>Bacillota</taxon>
        <taxon>Bacilli</taxon>
        <taxon>Bacillales</taxon>
        <taxon>Caryophanaceae</taxon>
        <taxon>Ureibacillus</taxon>
    </lineage>
</organism>
<dbReference type="EMBL" id="VIGD01000026">
    <property type="protein sequence ID" value="TQE88675.1"/>
    <property type="molecule type" value="Genomic_DNA"/>
</dbReference>
<dbReference type="RefSeq" id="WP_141603262.1">
    <property type="nucleotide sequence ID" value="NZ_VIGD01000026.1"/>
</dbReference>
<dbReference type="Proteomes" id="UP000315753">
    <property type="component" value="Unassembled WGS sequence"/>
</dbReference>
<protein>
    <submittedName>
        <fullName evidence="1">Uncharacterized protein</fullName>
    </submittedName>
</protein>
<name>A0A540UW12_9BACL</name>
<gene>
    <name evidence="1" type="ORF">FKZ59_13415</name>
</gene>
<sequence>MHQHQNRPNRISASFTNAIHHMHHSIDPEGIPFRQSEHYPLPFSSADSNTNPIGIISIR</sequence>
<evidence type="ECO:0000313" key="2">
    <source>
        <dbReference type="Proteomes" id="UP000315753"/>
    </source>
</evidence>
<comment type="caution">
    <text evidence="1">The sequence shown here is derived from an EMBL/GenBank/DDBJ whole genome shotgun (WGS) entry which is preliminary data.</text>
</comment>
<keyword evidence="2" id="KW-1185">Reference proteome</keyword>
<reference evidence="1 2" key="1">
    <citation type="submission" date="2019-06" db="EMBL/GenBank/DDBJ databases">
        <title>Genome sequence of Ureibacillus terrenus.</title>
        <authorList>
            <person name="Maclea K.S."/>
            <person name="Simoes M."/>
        </authorList>
    </citation>
    <scope>NUCLEOTIDE SEQUENCE [LARGE SCALE GENOMIC DNA]</scope>
    <source>
        <strain evidence="1 2">ATCC BAA-384</strain>
    </source>
</reference>
<dbReference type="AlphaFoldDB" id="A0A540UW12"/>
<proteinExistence type="predicted"/>
<accession>A0A540UW12</accession>